<evidence type="ECO:0000256" key="2">
    <source>
        <dbReference type="ARBA" id="ARBA00022679"/>
    </source>
</evidence>
<dbReference type="GO" id="GO:0070038">
    <property type="term" value="F:rRNA (pseudouridine-N3-)-methyltransferase activity"/>
    <property type="evidence" value="ECO:0007669"/>
    <property type="project" value="UniProtKB-UniRule"/>
</dbReference>
<evidence type="ECO:0000313" key="7">
    <source>
        <dbReference type="Proteomes" id="UP000824225"/>
    </source>
</evidence>
<evidence type="ECO:0000256" key="4">
    <source>
        <dbReference type="ARBA" id="ARBA00038303"/>
    </source>
</evidence>
<comment type="catalytic activity">
    <reaction evidence="5">
        <text>pseudouridine(1915) in 23S rRNA + S-adenosyl-L-methionine = N(3)-methylpseudouridine(1915) in 23S rRNA + S-adenosyl-L-homocysteine + H(+)</text>
        <dbReference type="Rhea" id="RHEA:42752"/>
        <dbReference type="Rhea" id="RHEA-COMP:10221"/>
        <dbReference type="Rhea" id="RHEA-COMP:10222"/>
        <dbReference type="ChEBI" id="CHEBI:15378"/>
        <dbReference type="ChEBI" id="CHEBI:57856"/>
        <dbReference type="ChEBI" id="CHEBI:59789"/>
        <dbReference type="ChEBI" id="CHEBI:65314"/>
        <dbReference type="ChEBI" id="CHEBI:74486"/>
        <dbReference type="EC" id="2.1.1.177"/>
    </reaction>
</comment>
<evidence type="ECO:0000256" key="1">
    <source>
        <dbReference type="ARBA" id="ARBA00022603"/>
    </source>
</evidence>
<dbReference type="InterPro" id="IPR003742">
    <property type="entry name" value="RlmH-like"/>
</dbReference>
<keyword evidence="5" id="KW-0963">Cytoplasm</keyword>
<evidence type="ECO:0000313" key="6">
    <source>
        <dbReference type="EMBL" id="HJA09609.1"/>
    </source>
</evidence>
<feature type="binding site" evidence="5">
    <location>
        <position position="106"/>
    </location>
    <ligand>
        <name>S-adenosyl-L-methionine</name>
        <dbReference type="ChEBI" id="CHEBI:59789"/>
    </ligand>
</feature>
<proteinExistence type="inferred from homology"/>
<sequence>MSLKPLRLIVVGRPRAAFWRDAAAHYLERLARWRAVTETVVRDADPALPPARKTLEEGKNILRVLVPGDIVICLDERGVTRTSRDFARWLDELSADATRRPCFVVGGPFGLDDAVRARARHMVAFGAQTLPHELARVLLLEQLYRAESLLRNTPYHHE</sequence>
<protein>
    <recommendedName>
        <fullName evidence="5">Ribosomal RNA large subunit methyltransferase H</fullName>
        <ecNumber evidence="5">2.1.1.177</ecNumber>
    </recommendedName>
    <alternativeName>
        <fullName evidence="5">23S rRNA (pseudouridine1915-N3)-methyltransferase</fullName>
    </alternativeName>
    <alternativeName>
        <fullName evidence="5">23S rRNA m3Psi1915 methyltransferase</fullName>
    </alternativeName>
    <alternativeName>
        <fullName evidence="5">rRNA (pseudouridine-N3-)-methyltransferase RlmH</fullName>
    </alternativeName>
</protein>
<dbReference type="Gene3D" id="3.40.1280.10">
    <property type="match status" value="1"/>
</dbReference>
<dbReference type="PIRSF" id="PIRSF004505">
    <property type="entry name" value="MT_bac"/>
    <property type="match status" value="1"/>
</dbReference>
<evidence type="ECO:0000256" key="5">
    <source>
        <dbReference type="HAMAP-Rule" id="MF_00658"/>
    </source>
</evidence>
<dbReference type="Pfam" id="PF02590">
    <property type="entry name" value="SPOUT_MTase"/>
    <property type="match status" value="1"/>
</dbReference>
<dbReference type="GO" id="GO:0005737">
    <property type="term" value="C:cytoplasm"/>
    <property type="evidence" value="ECO:0007669"/>
    <property type="project" value="UniProtKB-SubCell"/>
</dbReference>
<dbReference type="InterPro" id="IPR029026">
    <property type="entry name" value="tRNA_m1G_MTases_N"/>
</dbReference>
<dbReference type="EMBL" id="DXAN01000033">
    <property type="protein sequence ID" value="HJA09609.1"/>
    <property type="molecule type" value="Genomic_DNA"/>
</dbReference>
<keyword evidence="3 5" id="KW-0949">S-adenosyl-L-methionine</keyword>
<keyword evidence="1 5" id="KW-0489">Methyltransferase</keyword>
<dbReference type="InterPro" id="IPR029028">
    <property type="entry name" value="Alpha/beta_knot_MTases"/>
</dbReference>
<feature type="binding site" evidence="5">
    <location>
        <position position="74"/>
    </location>
    <ligand>
        <name>S-adenosyl-L-methionine</name>
        <dbReference type="ChEBI" id="CHEBI:59789"/>
    </ligand>
</feature>
<comment type="caution">
    <text evidence="6">The sequence shown here is derived from an EMBL/GenBank/DDBJ whole genome shotgun (WGS) entry which is preliminary data.</text>
</comment>
<comment type="similarity">
    <text evidence="4 5">Belongs to the RNA methyltransferase RlmH family.</text>
</comment>
<dbReference type="HAMAP" id="MF_00658">
    <property type="entry name" value="23SrRNA_methyltr_H"/>
    <property type="match status" value="1"/>
</dbReference>
<dbReference type="EC" id="2.1.1.177" evidence="5"/>
<gene>
    <name evidence="5" type="primary">rlmH</name>
    <name evidence="6" type="ORF">H9962_10555</name>
</gene>
<keyword evidence="2 5" id="KW-0808">Transferase</keyword>
<keyword evidence="5" id="KW-0698">rRNA processing</keyword>
<dbReference type="PANTHER" id="PTHR33603:SF1">
    <property type="entry name" value="RIBOSOMAL RNA LARGE SUBUNIT METHYLTRANSFERASE H"/>
    <property type="match status" value="1"/>
</dbReference>
<name>A0A9D2HFM2_9BACT</name>
<accession>A0A9D2HFM2</accession>
<dbReference type="CDD" id="cd18081">
    <property type="entry name" value="RlmH-like"/>
    <property type="match status" value="1"/>
</dbReference>
<reference evidence="6" key="2">
    <citation type="submission" date="2021-04" db="EMBL/GenBank/DDBJ databases">
        <authorList>
            <person name="Gilroy R."/>
        </authorList>
    </citation>
    <scope>NUCLEOTIDE SEQUENCE</scope>
    <source>
        <strain evidence="6">CHK186-16707</strain>
    </source>
</reference>
<dbReference type="PANTHER" id="PTHR33603">
    <property type="entry name" value="METHYLTRANSFERASE"/>
    <property type="match status" value="1"/>
</dbReference>
<comment type="subunit">
    <text evidence="5">Homodimer.</text>
</comment>
<comment type="function">
    <text evidence="5">Specifically methylates the pseudouridine at position 1915 (m3Psi1915) in 23S rRNA.</text>
</comment>
<comment type="caution">
    <text evidence="5">Lacks conserved residue(s) required for the propagation of feature annotation.</text>
</comment>
<dbReference type="SUPFAM" id="SSF75217">
    <property type="entry name" value="alpha/beta knot"/>
    <property type="match status" value="1"/>
</dbReference>
<dbReference type="Proteomes" id="UP000824225">
    <property type="component" value="Unassembled WGS sequence"/>
</dbReference>
<reference evidence="6" key="1">
    <citation type="journal article" date="2021" name="PeerJ">
        <title>Extensive microbial diversity within the chicken gut microbiome revealed by metagenomics and culture.</title>
        <authorList>
            <person name="Gilroy R."/>
            <person name="Ravi A."/>
            <person name="Getino M."/>
            <person name="Pursley I."/>
            <person name="Horton D.L."/>
            <person name="Alikhan N.F."/>
            <person name="Baker D."/>
            <person name="Gharbi K."/>
            <person name="Hall N."/>
            <person name="Watson M."/>
            <person name="Adriaenssens E.M."/>
            <person name="Foster-Nyarko E."/>
            <person name="Jarju S."/>
            <person name="Secka A."/>
            <person name="Antonio M."/>
            <person name="Oren A."/>
            <person name="Chaudhuri R.R."/>
            <person name="La Ragione R."/>
            <person name="Hildebrand F."/>
            <person name="Pallen M.J."/>
        </authorList>
    </citation>
    <scope>NUCLEOTIDE SEQUENCE</scope>
    <source>
        <strain evidence="6">CHK186-16707</strain>
    </source>
</reference>
<organism evidence="6 7">
    <name type="scientific">Candidatus Mailhella merdigallinarum</name>
    <dbReference type="NCBI Taxonomy" id="2838658"/>
    <lineage>
        <taxon>Bacteria</taxon>
        <taxon>Pseudomonadati</taxon>
        <taxon>Thermodesulfobacteriota</taxon>
        <taxon>Desulfovibrionia</taxon>
        <taxon>Desulfovibrionales</taxon>
        <taxon>Desulfovibrionaceae</taxon>
        <taxon>Mailhella</taxon>
    </lineage>
</organism>
<dbReference type="AlphaFoldDB" id="A0A9D2HFM2"/>
<comment type="subcellular location">
    <subcellularLocation>
        <location evidence="5">Cytoplasm</location>
    </subcellularLocation>
</comment>
<evidence type="ECO:0000256" key="3">
    <source>
        <dbReference type="ARBA" id="ARBA00022691"/>
    </source>
</evidence>